<dbReference type="RefSeq" id="WP_189041661.1">
    <property type="nucleotide sequence ID" value="NZ_BMJQ01000001.1"/>
</dbReference>
<name>A0A8J3E1G4_9PROT</name>
<keyword evidence="1" id="KW-0472">Membrane</keyword>
<proteinExistence type="predicted"/>
<keyword evidence="3" id="KW-1185">Reference proteome</keyword>
<comment type="caution">
    <text evidence="2">The sequence shown here is derived from an EMBL/GenBank/DDBJ whole genome shotgun (WGS) entry which is preliminary data.</text>
</comment>
<evidence type="ECO:0000256" key="1">
    <source>
        <dbReference type="SAM" id="Phobius"/>
    </source>
</evidence>
<dbReference type="EMBL" id="BMJQ01000001">
    <property type="protein sequence ID" value="GGF00665.1"/>
    <property type="molecule type" value="Genomic_DNA"/>
</dbReference>
<organism evidence="2 3">
    <name type="scientific">Aliidongia dinghuensis</name>
    <dbReference type="NCBI Taxonomy" id="1867774"/>
    <lineage>
        <taxon>Bacteria</taxon>
        <taxon>Pseudomonadati</taxon>
        <taxon>Pseudomonadota</taxon>
        <taxon>Alphaproteobacteria</taxon>
        <taxon>Rhodospirillales</taxon>
        <taxon>Dongiaceae</taxon>
        <taxon>Aliidongia</taxon>
    </lineage>
</organism>
<feature type="transmembrane region" description="Helical" evidence="1">
    <location>
        <begin position="109"/>
        <end position="128"/>
    </location>
</feature>
<reference evidence="2" key="1">
    <citation type="journal article" date="2014" name="Int. J. Syst. Evol. Microbiol.">
        <title>Complete genome sequence of Corynebacterium casei LMG S-19264T (=DSM 44701T), isolated from a smear-ripened cheese.</title>
        <authorList>
            <consortium name="US DOE Joint Genome Institute (JGI-PGF)"/>
            <person name="Walter F."/>
            <person name="Albersmeier A."/>
            <person name="Kalinowski J."/>
            <person name="Ruckert C."/>
        </authorList>
    </citation>
    <scope>NUCLEOTIDE SEQUENCE</scope>
    <source>
        <strain evidence="2">CGMCC 1.15725</strain>
    </source>
</reference>
<sequence length="174" mass="18036">MIIETRRPGLGAALAAGSIAIVLNTLALKAADLISLPTGNGVLLRLITPWLAPLLRGSGVAGAWAAAGGPAAESPGFLTGFHLAVGILMAIAYWLAFEPRLPGRPVVKGLLYALAVWLLNAFAVLPATGEGIAGAAHLTVAGMIWFAAVHTLFFVALAVLYADFRATRHPRLPK</sequence>
<keyword evidence="1" id="KW-1133">Transmembrane helix</keyword>
<evidence type="ECO:0000313" key="3">
    <source>
        <dbReference type="Proteomes" id="UP000646365"/>
    </source>
</evidence>
<gene>
    <name evidence="2" type="ORF">GCM10011611_02810</name>
</gene>
<protein>
    <recommendedName>
        <fullName evidence="4">DUF1440 domain-containing protein</fullName>
    </recommendedName>
</protein>
<feature type="transmembrane region" description="Helical" evidence="1">
    <location>
        <begin position="12"/>
        <end position="31"/>
    </location>
</feature>
<evidence type="ECO:0008006" key="4">
    <source>
        <dbReference type="Google" id="ProtNLM"/>
    </source>
</evidence>
<keyword evidence="1" id="KW-0812">Transmembrane</keyword>
<dbReference type="AlphaFoldDB" id="A0A8J3E1G4"/>
<evidence type="ECO:0000313" key="2">
    <source>
        <dbReference type="EMBL" id="GGF00665.1"/>
    </source>
</evidence>
<reference evidence="2" key="2">
    <citation type="submission" date="2020-09" db="EMBL/GenBank/DDBJ databases">
        <authorList>
            <person name="Sun Q."/>
            <person name="Zhou Y."/>
        </authorList>
    </citation>
    <scope>NUCLEOTIDE SEQUENCE</scope>
    <source>
        <strain evidence="2">CGMCC 1.15725</strain>
    </source>
</reference>
<feature type="transmembrane region" description="Helical" evidence="1">
    <location>
        <begin position="140"/>
        <end position="164"/>
    </location>
</feature>
<accession>A0A8J3E1G4</accession>
<feature type="transmembrane region" description="Helical" evidence="1">
    <location>
        <begin position="77"/>
        <end position="97"/>
    </location>
</feature>
<dbReference type="Proteomes" id="UP000646365">
    <property type="component" value="Unassembled WGS sequence"/>
</dbReference>